<accession>A0A944GXW2</accession>
<dbReference type="PANTHER" id="PTHR43798:SF31">
    <property type="entry name" value="AB HYDROLASE SUPERFAMILY PROTEIN YCLE"/>
    <property type="match status" value="1"/>
</dbReference>
<organism evidence="3 4">
    <name type="scientific">Mesobacillus boroniphilus</name>
    <dbReference type="NCBI Taxonomy" id="308892"/>
    <lineage>
        <taxon>Bacteria</taxon>
        <taxon>Bacillati</taxon>
        <taxon>Bacillota</taxon>
        <taxon>Bacilli</taxon>
        <taxon>Bacillales</taxon>
        <taxon>Bacillaceae</taxon>
        <taxon>Mesobacillus</taxon>
    </lineage>
</organism>
<dbReference type="GO" id="GO:0016787">
    <property type="term" value="F:hydrolase activity"/>
    <property type="evidence" value="ECO:0007669"/>
    <property type="project" value="UniProtKB-KW"/>
</dbReference>
<dbReference type="Proteomes" id="UP000761411">
    <property type="component" value="Unassembled WGS sequence"/>
</dbReference>
<name>A0A944GXW2_9BACI</name>
<dbReference type="InterPro" id="IPR029058">
    <property type="entry name" value="AB_hydrolase_fold"/>
</dbReference>
<dbReference type="AlphaFoldDB" id="A0A944GXW2"/>
<protein>
    <submittedName>
        <fullName evidence="3">Alpha/beta hydrolase</fullName>
    </submittedName>
</protein>
<feature type="domain" description="AB hydrolase-1" evidence="2">
    <location>
        <begin position="21"/>
        <end position="125"/>
    </location>
</feature>
<dbReference type="Gene3D" id="3.40.50.1820">
    <property type="entry name" value="alpha/beta hydrolase"/>
    <property type="match status" value="1"/>
</dbReference>
<evidence type="ECO:0000259" key="2">
    <source>
        <dbReference type="Pfam" id="PF00561"/>
    </source>
</evidence>
<dbReference type="Pfam" id="PF00561">
    <property type="entry name" value="Abhydrolase_1"/>
    <property type="match status" value="1"/>
</dbReference>
<evidence type="ECO:0000313" key="3">
    <source>
        <dbReference type="EMBL" id="MBS8266197.1"/>
    </source>
</evidence>
<evidence type="ECO:0000313" key="4">
    <source>
        <dbReference type="Proteomes" id="UP000761411"/>
    </source>
</evidence>
<dbReference type="RefSeq" id="WP_213371153.1">
    <property type="nucleotide sequence ID" value="NZ_QTKX01000002.1"/>
</dbReference>
<dbReference type="EMBL" id="QTKX01000002">
    <property type="protein sequence ID" value="MBS8266197.1"/>
    <property type="molecule type" value="Genomic_DNA"/>
</dbReference>
<keyword evidence="4" id="KW-1185">Reference proteome</keyword>
<dbReference type="InterPro" id="IPR000073">
    <property type="entry name" value="AB_hydrolase_1"/>
</dbReference>
<proteinExistence type="predicted"/>
<dbReference type="InterPro" id="IPR050266">
    <property type="entry name" value="AB_hydrolase_sf"/>
</dbReference>
<dbReference type="SUPFAM" id="SSF53474">
    <property type="entry name" value="alpha/beta-Hydrolases"/>
    <property type="match status" value="1"/>
</dbReference>
<evidence type="ECO:0000256" key="1">
    <source>
        <dbReference type="ARBA" id="ARBA00022801"/>
    </source>
</evidence>
<dbReference type="GO" id="GO:0016020">
    <property type="term" value="C:membrane"/>
    <property type="evidence" value="ECO:0007669"/>
    <property type="project" value="TreeGrafter"/>
</dbReference>
<reference evidence="3 4" key="1">
    <citation type="journal article" date="2021" name="Microorganisms">
        <title>Bacterial Dimethylsulfoniopropionate Biosynthesis in the East China Sea.</title>
        <authorList>
            <person name="Liu J."/>
            <person name="Zhang Y."/>
            <person name="Liu J."/>
            <person name="Zhong H."/>
            <person name="Williams B.T."/>
            <person name="Zheng Y."/>
            <person name="Curson A.R.J."/>
            <person name="Sun C."/>
            <person name="Sun H."/>
            <person name="Song D."/>
            <person name="Wagner Mackenzie B."/>
            <person name="Bermejo Martinez A."/>
            <person name="Todd J.D."/>
            <person name="Zhang X.H."/>
        </authorList>
    </citation>
    <scope>NUCLEOTIDE SEQUENCE [LARGE SCALE GENOMIC DNA]</scope>
    <source>
        <strain evidence="3 4">ESS08</strain>
    </source>
</reference>
<gene>
    <name evidence="3" type="ORF">DYI25_17350</name>
</gene>
<dbReference type="PANTHER" id="PTHR43798">
    <property type="entry name" value="MONOACYLGLYCEROL LIPASE"/>
    <property type="match status" value="1"/>
</dbReference>
<sequence>MPMLNMKSASLYYTVKGSGTPIVFIHPPVLTSVNFKYQLEELSKSFQIITFDIRGHGKSPYSPEPLTYPLIIKDIIRLLDHLNINKAFLCGYSTGGSIVLEFMLTFPERALGGISIGAMPDVNDDYLRKKISLGIKLSSKGAINLLAWSISWSNSNNIKLFKNMFSEAKKGDYRNIEQYYRYSLKYNCVNQLHEINLPIMLVYGKKDKPFHPYARQLHEKLPQNELHLIENVDHRIPTKAAKEFNQLIFQFVKHNDR</sequence>
<keyword evidence="1 3" id="KW-0378">Hydrolase</keyword>
<comment type="caution">
    <text evidence="3">The sequence shown here is derived from an EMBL/GenBank/DDBJ whole genome shotgun (WGS) entry which is preliminary data.</text>
</comment>